<accession>A0A367EAH7</accession>
<dbReference type="Proteomes" id="UP000253507">
    <property type="component" value="Unassembled WGS sequence"/>
</dbReference>
<gene>
    <name evidence="1" type="ORF">DQ392_26850</name>
</gene>
<comment type="caution">
    <text evidence="1">The sequence shown here is derived from an EMBL/GenBank/DDBJ whole genome shotgun (WGS) entry which is preliminary data.</text>
</comment>
<reference evidence="1 2" key="1">
    <citation type="submission" date="2018-06" db="EMBL/GenBank/DDBJ databases">
        <title>Streptomyces reniochalinae sp. nov. and Streptomyces diacarnus sp. nov. from marine sponges.</title>
        <authorList>
            <person name="Li L."/>
        </authorList>
    </citation>
    <scope>NUCLEOTIDE SEQUENCE [LARGE SCALE GENOMIC DNA]</scope>
    <source>
        <strain evidence="1 2">LHW50302</strain>
    </source>
</reference>
<dbReference type="AlphaFoldDB" id="A0A367EAH7"/>
<protein>
    <submittedName>
        <fullName evidence="1">Uncharacterized protein</fullName>
    </submittedName>
</protein>
<organism evidence="1 2">
    <name type="scientific">Streptomyces reniochalinae</name>
    <dbReference type="NCBI Taxonomy" id="2250578"/>
    <lineage>
        <taxon>Bacteria</taxon>
        <taxon>Bacillati</taxon>
        <taxon>Actinomycetota</taxon>
        <taxon>Actinomycetes</taxon>
        <taxon>Kitasatosporales</taxon>
        <taxon>Streptomycetaceae</taxon>
        <taxon>Streptomyces</taxon>
    </lineage>
</organism>
<evidence type="ECO:0000313" key="2">
    <source>
        <dbReference type="Proteomes" id="UP000253507"/>
    </source>
</evidence>
<sequence>MPAAGHRLWAAVRRSTGVRGVTDGLRPLTVGHRRGAGHRLVARRRLLRPARARSRPGRLRAVGARLSGQRRPVVAA</sequence>
<proteinExistence type="predicted"/>
<keyword evidence="2" id="KW-1185">Reference proteome</keyword>
<name>A0A367EAH7_9ACTN</name>
<evidence type="ECO:0000313" key="1">
    <source>
        <dbReference type="EMBL" id="RCG14722.1"/>
    </source>
</evidence>
<dbReference type="EMBL" id="QOIM01000042">
    <property type="protein sequence ID" value="RCG14722.1"/>
    <property type="molecule type" value="Genomic_DNA"/>
</dbReference>